<evidence type="ECO:0000259" key="3">
    <source>
        <dbReference type="Pfam" id="PF24841"/>
    </source>
</evidence>
<proteinExistence type="predicted"/>
<protein>
    <recommendedName>
        <fullName evidence="3">DUF7719 domain-containing protein</fullName>
    </recommendedName>
</protein>
<organism evidence="4 6">
    <name type="scientific">Cercospora beticola</name>
    <name type="common">Sugarbeet leaf spot fungus</name>
    <dbReference type="NCBI Taxonomy" id="122368"/>
    <lineage>
        <taxon>Eukaryota</taxon>
        <taxon>Fungi</taxon>
        <taxon>Dikarya</taxon>
        <taxon>Ascomycota</taxon>
        <taxon>Pezizomycotina</taxon>
        <taxon>Dothideomycetes</taxon>
        <taxon>Dothideomycetidae</taxon>
        <taxon>Mycosphaerellales</taxon>
        <taxon>Mycosphaerellaceae</taxon>
        <taxon>Cercospora</taxon>
    </lineage>
</organism>
<reference evidence="4 6" key="1">
    <citation type="submission" date="2015-10" db="EMBL/GenBank/DDBJ databases">
        <title>The cercosporin biosynthetic gene cluster was horizontally transferred to several fungal lineages and shown to be expanded in Cercospora beticola based on microsynteny with recipient genomes.</title>
        <authorList>
            <person name="De Jonge R."/>
            <person name="Ebert M.K."/>
            <person name="Suttle J.C."/>
            <person name="Jurick Ii W.M."/>
            <person name="Secor G.A."/>
            <person name="Thomma B.P."/>
            <person name="Van De Peer Y."/>
            <person name="Bolton M.D."/>
        </authorList>
    </citation>
    <scope>NUCLEOTIDE SEQUENCE [LARGE SCALE GENOMIC DNA]</scope>
    <source>
        <strain evidence="4 6">09-40</strain>
    </source>
</reference>
<evidence type="ECO:0000313" key="4">
    <source>
        <dbReference type="EMBL" id="PIA98733.1"/>
    </source>
</evidence>
<keyword evidence="7" id="KW-1185">Reference proteome</keyword>
<dbReference type="EMBL" id="LKMD01000101">
    <property type="protein sequence ID" value="PIA98733.1"/>
    <property type="molecule type" value="Genomic_DNA"/>
</dbReference>
<feature type="region of interest" description="Disordered" evidence="1">
    <location>
        <begin position="1"/>
        <end position="44"/>
    </location>
</feature>
<feature type="transmembrane region" description="Helical" evidence="2">
    <location>
        <begin position="131"/>
        <end position="151"/>
    </location>
</feature>
<sequence>MADEEKPRNRKERRAAAKETGKPVEAPTKMPKLKMAKPDYDARPAKGTTLLDLYEQKKELLEKGQPFDNKYSDGVPRGESGNILDVGLGDNEPIGPVGNAFFWSVCLSMLHFTLDVMTYNQYAQDIIWPAIFRRSGTILPILFIAILMMKSDLAYKLGVVRQLLFLVAAVGAGCYLIHVGNSYGYFAVMKQAPPLGTFWIYSVVELDKWYAVASLGLNFAFLLWNGYTFF</sequence>
<evidence type="ECO:0000313" key="6">
    <source>
        <dbReference type="Proteomes" id="UP000230605"/>
    </source>
</evidence>
<reference evidence="5 7" key="2">
    <citation type="submission" date="2023-09" db="EMBL/GenBank/DDBJ databases">
        <title>Complete-Gapless Cercospora beticola genome.</title>
        <authorList>
            <person name="Wyatt N.A."/>
            <person name="Spanner R.E."/>
            <person name="Bolton M.D."/>
        </authorList>
    </citation>
    <scope>NUCLEOTIDE SEQUENCE [LARGE SCALE GENOMIC DNA]</scope>
    <source>
        <strain evidence="5">Cb09-40</strain>
    </source>
</reference>
<dbReference type="PANTHER" id="PTHR37846:SF1">
    <property type="entry name" value="DEACETYLASE-LIKE PROTEIN"/>
    <property type="match status" value="1"/>
</dbReference>
<accession>A0A2G5I2K5</accession>
<keyword evidence="2" id="KW-0812">Transmembrane</keyword>
<dbReference type="InterPro" id="IPR056136">
    <property type="entry name" value="DUF7719"/>
</dbReference>
<feature type="transmembrane region" description="Helical" evidence="2">
    <location>
        <begin position="209"/>
        <end position="227"/>
    </location>
</feature>
<dbReference type="Proteomes" id="UP001302367">
    <property type="component" value="Chromosome 3"/>
</dbReference>
<dbReference type="AlphaFoldDB" id="A0A2G5I2K5"/>
<feature type="domain" description="DUF7719" evidence="3">
    <location>
        <begin position="161"/>
        <end position="229"/>
    </location>
</feature>
<dbReference type="OrthoDB" id="5597489at2759"/>
<feature type="transmembrane region" description="Helical" evidence="2">
    <location>
        <begin position="163"/>
        <end position="188"/>
    </location>
</feature>
<gene>
    <name evidence="4" type="ORF">CB0940_03253</name>
    <name evidence="5" type="ORF">RHO25_005045</name>
</gene>
<evidence type="ECO:0000313" key="7">
    <source>
        <dbReference type="Proteomes" id="UP001302367"/>
    </source>
</evidence>
<evidence type="ECO:0000256" key="2">
    <source>
        <dbReference type="SAM" id="Phobius"/>
    </source>
</evidence>
<evidence type="ECO:0000256" key="1">
    <source>
        <dbReference type="SAM" id="MobiDB-lite"/>
    </source>
</evidence>
<dbReference type="PANTHER" id="PTHR37846">
    <property type="entry name" value="YALI0B21296P"/>
    <property type="match status" value="1"/>
</dbReference>
<dbReference type="Pfam" id="PF24841">
    <property type="entry name" value="DUF7719"/>
    <property type="match status" value="1"/>
</dbReference>
<dbReference type="EMBL" id="CP134186">
    <property type="protein sequence ID" value="WPB00426.1"/>
    <property type="molecule type" value="Genomic_DNA"/>
</dbReference>
<keyword evidence="2" id="KW-0472">Membrane</keyword>
<evidence type="ECO:0000313" key="5">
    <source>
        <dbReference type="EMBL" id="WPB00426.1"/>
    </source>
</evidence>
<name>A0A2G5I2K5_CERBT</name>
<dbReference type="Proteomes" id="UP000230605">
    <property type="component" value="Chromosome 3"/>
</dbReference>
<keyword evidence="2" id="KW-1133">Transmembrane helix</keyword>